<reference evidence="1 2" key="1">
    <citation type="journal article" date="2021" name="Hortic Res">
        <title>High-quality reference genome and annotation aids understanding of berry development for evergreen blueberry (Vaccinium darrowii).</title>
        <authorList>
            <person name="Yu J."/>
            <person name="Hulse-Kemp A.M."/>
            <person name="Babiker E."/>
            <person name="Staton M."/>
        </authorList>
    </citation>
    <scope>NUCLEOTIDE SEQUENCE [LARGE SCALE GENOMIC DNA]</scope>
    <source>
        <strain evidence="2">cv. NJ 8807/NJ 8810</strain>
        <tissue evidence="1">Young leaf</tissue>
    </source>
</reference>
<dbReference type="Proteomes" id="UP000828048">
    <property type="component" value="Chromosome 7"/>
</dbReference>
<proteinExistence type="predicted"/>
<protein>
    <submittedName>
        <fullName evidence="1">Uncharacterized protein</fullName>
    </submittedName>
</protein>
<evidence type="ECO:0000313" key="1">
    <source>
        <dbReference type="EMBL" id="KAH7850446.1"/>
    </source>
</evidence>
<accession>A0ACB7YAA4</accession>
<sequence length="331" mass="38120">MEEFDSRSTPPSLSTQLLCQETEACLNEEERAAVDDEETFIYSVSGIEEDGYVQMLLRRETHVGESESPRASTDDWIKCARLDAITWILKTRALFGFRYQTAYLSMTYFDRFLSRRIIDGEREKYWAIRLLSLACLSLAAKMEECRVPALSEFRVEEFNFDSKVIERMELLVLNTLEWRMNSVTPFAYVHYFTAKLSKNHTPPKNSISKAVQLILAMMRDVNLMDHRPSVIAGAATLVALDRKLTKQAMELEINSLSPNLFSELEDLFSCYNRMQELDMEVGTTIESPIRLRGMDACENSSVISALTAKRKMLTFSDFDRNCGIPEEKRQR</sequence>
<keyword evidence="2" id="KW-1185">Reference proteome</keyword>
<gene>
    <name evidence="1" type="ORF">Vadar_033073</name>
</gene>
<dbReference type="EMBL" id="CM037157">
    <property type="protein sequence ID" value="KAH7850446.1"/>
    <property type="molecule type" value="Genomic_DNA"/>
</dbReference>
<comment type="caution">
    <text evidence="1">The sequence shown here is derived from an EMBL/GenBank/DDBJ whole genome shotgun (WGS) entry which is preliminary data.</text>
</comment>
<evidence type="ECO:0000313" key="2">
    <source>
        <dbReference type="Proteomes" id="UP000828048"/>
    </source>
</evidence>
<organism evidence="1 2">
    <name type="scientific">Vaccinium darrowii</name>
    <dbReference type="NCBI Taxonomy" id="229202"/>
    <lineage>
        <taxon>Eukaryota</taxon>
        <taxon>Viridiplantae</taxon>
        <taxon>Streptophyta</taxon>
        <taxon>Embryophyta</taxon>
        <taxon>Tracheophyta</taxon>
        <taxon>Spermatophyta</taxon>
        <taxon>Magnoliopsida</taxon>
        <taxon>eudicotyledons</taxon>
        <taxon>Gunneridae</taxon>
        <taxon>Pentapetalae</taxon>
        <taxon>asterids</taxon>
        <taxon>Ericales</taxon>
        <taxon>Ericaceae</taxon>
        <taxon>Vaccinioideae</taxon>
        <taxon>Vaccinieae</taxon>
        <taxon>Vaccinium</taxon>
    </lineage>
</organism>
<name>A0ACB7YAA4_9ERIC</name>